<dbReference type="Pfam" id="PF04706">
    <property type="entry name" value="Dickkopf_N"/>
    <property type="match status" value="1"/>
</dbReference>
<dbReference type="RefSeq" id="XP_055363566.1">
    <property type="nucleotide sequence ID" value="XM_055507591.1"/>
</dbReference>
<comment type="similarity">
    <text evidence="2">Belongs to the dickkopf family.</text>
</comment>
<feature type="signal peptide" evidence="9">
    <location>
        <begin position="1"/>
        <end position="32"/>
    </location>
</feature>
<evidence type="ECO:0000313" key="11">
    <source>
        <dbReference type="Proteomes" id="UP000515150"/>
    </source>
</evidence>
<feature type="domain" description="Dickkopf N-terminal cysteine-rich" evidence="10">
    <location>
        <begin position="101"/>
        <end position="121"/>
    </location>
</feature>
<reference evidence="12" key="1">
    <citation type="submission" date="2025-08" db="UniProtKB">
        <authorList>
            <consortium name="RefSeq"/>
        </authorList>
    </citation>
    <scope>IDENTIFICATION</scope>
</reference>
<dbReference type="GO" id="GO:0005615">
    <property type="term" value="C:extracellular space"/>
    <property type="evidence" value="ECO:0007669"/>
    <property type="project" value="TreeGrafter"/>
</dbReference>
<dbReference type="PANTHER" id="PTHR12113">
    <property type="entry name" value="DICKKOPF3-LIKE 3"/>
    <property type="match status" value="1"/>
</dbReference>
<evidence type="ECO:0000256" key="9">
    <source>
        <dbReference type="SAM" id="SignalP"/>
    </source>
</evidence>
<feature type="region of interest" description="Disordered" evidence="8">
    <location>
        <begin position="68"/>
        <end position="99"/>
    </location>
</feature>
<organism evidence="11 12">
    <name type="scientific">Betta splendens</name>
    <name type="common">Siamese fighting fish</name>
    <dbReference type="NCBI Taxonomy" id="158456"/>
    <lineage>
        <taxon>Eukaryota</taxon>
        <taxon>Metazoa</taxon>
        <taxon>Chordata</taxon>
        <taxon>Craniata</taxon>
        <taxon>Vertebrata</taxon>
        <taxon>Euteleostomi</taxon>
        <taxon>Actinopterygii</taxon>
        <taxon>Neopterygii</taxon>
        <taxon>Teleostei</taxon>
        <taxon>Neoteleostei</taxon>
        <taxon>Acanthomorphata</taxon>
        <taxon>Anabantaria</taxon>
        <taxon>Anabantiformes</taxon>
        <taxon>Anabantoidei</taxon>
        <taxon>Osphronemidae</taxon>
        <taxon>Betta</taxon>
    </lineage>
</organism>
<keyword evidence="4" id="KW-0964">Secreted</keyword>
<evidence type="ECO:0000259" key="10">
    <source>
        <dbReference type="Pfam" id="PF04706"/>
    </source>
</evidence>
<dbReference type="Gene3D" id="2.10.80.10">
    <property type="entry name" value="Lipase, subunit A"/>
    <property type="match status" value="1"/>
</dbReference>
<dbReference type="CDD" id="cd23274">
    <property type="entry name" value="Dkk3_Cys2"/>
    <property type="match status" value="1"/>
</dbReference>
<dbReference type="CTD" id="570418"/>
<evidence type="ECO:0000256" key="8">
    <source>
        <dbReference type="SAM" id="MobiDB-lite"/>
    </source>
</evidence>
<comment type="subcellular location">
    <subcellularLocation>
        <location evidence="1">Secreted</location>
    </subcellularLocation>
</comment>
<protein>
    <submittedName>
        <fullName evidence="12">Dickkopf-related protein 3a isoform X2</fullName>
    </submittedName>
</protein>
<feature type="compositionally biased region" description="Low complexity" evidence="8">
    <location>
        <begin position="82"/>
        <end position="94"/>
    </location>
</feature>
<evidence type="ECO:0000256" key="4">
    <source>
        <dbReference type="ARBA" id="ARBA00022525"/>
    </source>
</evidence>
<dbReference type="GO" id="GO:0039706">
    <property type="term" value="F:co-receptor binding"/>
    <property type="evidence" value="ECO:0007669"/>
    <property type="project" value="TreeGrafter"/>
</dbReference>
<dbReference type="GO" id="GO:0048019">
    <property type="term" value="F:receptor antagonist activity"/>
    <property type="evidence" value="ECO:0007669"/>
    <property type="project" value="TreeGrafter"/>
</dbReference>
<keyword evidence="11" id="KW-1185">Reference proteome</keyword>
<evidence type="ECO:0000256" key="7">
    <source>
        <dbReference type="ARBA" id="ARBA00023157"/>
    </source>
</evidence>
<keyword evidence="5" id="KW-0879">Wnt signaling pathway</keyword>
<gene>
    <name evidence="12" type="primary">dkk3a</name>
</gene>
<evidence type="ECO:0000256" key="3">
    <source>
        <dbReference type="ARBA" id="ARBA00022473"/>
    </source>
</evidence>
<keyword evidence="3" id="KW-0217">Developmental protein</keyword>
<name>A0A9W2XNN7_BETSP</name>
<evidence type="ECO:0000256" key="6">
    <source>
        <dbReference type="ARBA" id="ARBA00022729"/>
    </source>
</evidence>
<keyword evidence="6 9" id="KW-0732">Signal</keyword>
<keyword evidence="7" id="KW-1015">Disulfide bond</keyword>
<dbReference type="GO" id="GO:0016055">
    <property type="term" value="P:Wnt signaling pathway"/>
    <property type="evidence" value="ECO:0007669"/>
    <property type="project" value="UniProtKB-KW"/>
</dbReference>
<dbReference type="PANTHER" id="PTHR12113:SF8">
    <property type="entry name" value="DICKKOPF-RELATED PROTEIN 3"/>
    <property type="match status" value="1"/>
</dbReference>
<feature type="chain" id="PRO_5040949381" evidence="9">
    <location>
        <begin position="33"/>
        <end position="230"/>
    </location>
</feature>
<proteinExistence type="inferred from homology"/>
<evidence type="ECO:0000313" key="12">
    <source>
        <dbReference type="RefSeq" id="XP_055363566.1"/>
    </source>
</evidence>
<dbReference type="InterPro" id="IPR047300">
    <property type="entry name" value="Dkk3_Cys2"/>
</dbReference>
<dbReference type="Proteomes" id="UP000515150">
    <property type="component" value="Chromosome 3"/>
</dbReference>
<dbReference type="InterPro" id="IPR039863">
    <property type="entry name" value="DKK1-4"/>
</dbReference>
<dbReference type="InterPro" id="IPR006796">
    <property type="entry name" value="Dickkopf_N"/>
</dbReference>
<evidence type="ECO:0000256" key="2">
    <source>
        <dbReference type="ARBA" id="ARBA00010842"/>
    </source>
</evidence>
<accession>A0A9W2XNN7</accession>
<evidence type="ECO:0000256" key="1">
    <source>
        <dbReference type="ARBA" id="ARBA00004613"/>
    </source>
</evidence>
<dbReference type="GeneID" id="114851858"/>
<sequence length="230" mass="24714">MKRQLQAQKCSISSSMTRVALLALALAATCDAILPEIVDSGIGHILEVHSGATEPNRVFVEVEQLQEDAQPKPEDAFQQENTTTSTLSPSGTTSDQVTADPPCARDEECCGGRLCVWGQCTPNATRGEPGGTCRRQADCGPGLCCALHAALLFPVCSAKPMERERCLGASNHLMEMLSWSGGDEGPREHCPCAGNLRCRHLGRGSMCLQGKDSSEEELTDTLYSEIDYII</sequence>
<evidence type="ECO:0000256" key="5">
    <source>
        <dbReference type="ARBA" id="ARBA00022687"/>
    </source>
</evidence>
<dbReference type="GO" id="GO:0090090">
    <property type="term" value="P:negative regulation of canonical Wnt signaling pathway"/>
    <property type="evidence" value="ECO:0007669"/>
    <property type="project" value="TreeGrafter"/>
</dbReference>
<dbReference type="AlphaFoldDB" id="A0A9W2XNN7"/>